<dbReference type="GO" id="GO:0005524">
    <property type="term" value="F:ATP binding"/>
    <property type="evidence" value="ECO:0007669"/>
    <property type="project" value="UniProtKB-KW"/>
</dbReference>
<keyword evidence="4 10" id="KW-0067">ATP-binding</keyword>
<evidence type="ECO:0000259" key="9">
    <source>
        <dbReference type="PROSITE" id="PS50929"/>
    </source>
</evidence>
<dbReference type="InterPro" id="IPR003439">
    <property type="entry name" value="ABC_transporter-like_ATP-bd"/>
</dbReference>
<evidence type="ECO:0000313" key="10">
    <source>
        <dbReference type="EMBL" id="MBK5898368.1"/>
    </source>
</evidence>
<dbReference type="InterPro" id="IPR011527">
    <property type="entry name" value="ABC1_TM_dom"/>
</dbReference>
<feature type="transmembrane region" description="Helical" evidence="7">
    <location>
        <begin position="63"/>
        <end position="87"/>
    </location>
</feature>
<sequence>MINNIMNFIGSILFSFKTLKKVSFMYSFIKNISNILLPIIAIFMTYLVKDIVDKLASKDIGDLASITVCVLIYCTLKIIIGFLNGCIEYSTEMESNKLRRNMGEDTIKKSLELDIEWYDNATLYDELQYVQYNYNSIANLTNGIIEIFSSIISLAVICIIALDKLWIYTIIMIISCIPSGIAKFSFTKKIYKFNIDRLSEERKVDYIVSLVTDKNYAQDFRQYPIKSLLLSKYRIICELMFGERRKILFKKLIVSSISLLLPEIVLLGIILSVIFKISRNEMTVGDFSLYVGLMSQLCGNMSRVVYSIDGIIEDSNKVSFYKQFINKKNNVNDGFRHIKDIKTIELKKISFKYPFTENYIFKNLSLHINSGDKIAIVGENGAGKSTMIKLLLRFYDVDEGEIVINGFNIKDYVVEELRSCIGIYFQNNNNYAFKIIENITLRESTDINSSNVVEALKLSGLNKVIKNKKINLSSYNTKLFNKDGVELSGGENQKLSLARTIYMNKKLLIFDEPSAFLDAKSEYEFFKDIRNKYKDRTLIYISHRLTNIVKSDRIVVIKNGEVIEEGFFDELMNNKGVFYEYYRLYK</sequence>
<feature type="transmembrane region" description="Helical" evidence="7">
    <location>
        <begin position="28"/>
        <end position="48"/>
    </location>
</feature>
<dbReference type="SUPFAM" id="SSF52540">
    <property type="entry name" value="P-loop containing nucleoside triphosphate hydrolases"/>
    <property type="match status" value="1"/>
</dbReference>
<name>A0ABS1J2J2_9FIRM</name>
<evidence type="ECO:0000256" key="7">
    <source>
        <dbReference type="SAM" id="Phobius"/>
    </source>
</evidence>
<dbReference type="InterPro" id="IPR027417">
    <property type="entry name" value="P-loop_NTPase"/>
</dbReference>
<accession>A0ABS1J2J2</accession>
<evidence type="ECO:0000256" key="5">
    <source>
        <dbReference type="ARBA" id="ARBA00022989"/>
    </source>
</evidence>
<dbReference type="SUPFAM" id="SSF90123">
    <property type="entry name" value="ABC transporter transmembrane region"/>
    <property type="match status" value="1"/>
</dbReference>
<dbReference type="InterPro" id="IPR003593">
    <property type="entry name" value="AAA+_ATPase"/>
</dbReference>
<feature type="domain" description="ABC transporter" evidence="8">
    <location>
        <begin position="344"/>
        <end position="584"/>
    </location>
</feature>
<dbReference type="SMART" id="SM00382">
    <property type="entry name" value="AAA"/>
    <property type="match status" value="1"/>
</dbReference>
<evidence type="ECO:0000256" key="4">
    <source>
        <dbReference type="ARBA" id="ARBA00022840"/>
    </source>
</evidence>
<keyword evidence="3" id="KW-0547">Nucleotide-binding</keyword>
<feature type="transmembrane region" description="Helical" evidence="7">
    <location>
        <begin position="252"/>
        <end position="275"/>
    </location>
</feature>
<evidence type="ECO:0000256" key="1">
    <source>
        <dbReference type="ARBA" id="ARBA00004651"/>
    </source>
</evidence>
<dbReference type="Pfam" id="PF00664">
    <property type="entry name" value="ABC_membrane"/>
    <property type="match status" value="1"/>
</dbReference>
<reference evidence="10 11" key="1">
    <citation type="submission" date="2021-01" db="EMBL/GenBank/DDBJ databases">
        <title>Isolation and description of Catonella massiliensis sp. nov., a novel Catonella species, isolated from a stable periodontitis subject.</title>
        <authorList>
            <person name="Antezack A."/>
            <person name="Boxberger M."/>
            <person name="La Scola B."/>
            <person name="Monnet-Corti V."/>
        </authorList>
    </citation>
    <scope>NUCLEOTIDE SEQUENCE [LARGE SCALE GENOMIC DNA]</scope>
    <source>
        <strain evidence="10 11">Marseille-Q4567</strain>
    </source>
</reference>
<keyword evidence="11" id="KW-1185">Reference proteome</keyword>
<gene>
    <name evidence="10" type="ORF">JJN12_11350</name>
</gene>
<keyword evidence="5 7" id="KW-1133">Transmembrane helix</keyword>
<comment type="caution">
    <text evidence="10">The sequence shown here is derived from an EMBL/GenBank/DDBJ whole genome shotgun (WGS) entry which is preliminary data.</text>
</comment>
<dbReference type="InterPro" id="IPR036640">
    <property type="entry name" value="ABC1_TM_sf"/>
</dbReference>
<dbReference type="PROSITE" id="PS50893">
    <property type="entry name" value="ABC_TRANSPORTER_2"/>
    <property type="match status" value="1"/>
</dbReference>
<dbReference type="RefSeq" id="WP_208429793.1">
    <property type="nucleotide sequence ID" value="NZ_JAEPRJ010000001.1"/>
</dbReference>
<evidence type="ECO:0000259" key="8">
    <source>
        <dbReference type="PROSITE" id="PS50893"/>
    </source>
</evidence>
<dbReference type="Proteomes" id="UP000604730">
    <property type="component" value="Unassembled WGS sequence"/>
</dbReference>
<evidence type="ECO:0000256" key="3">
    <source>
        <dbReference type="ARBA" id="ARBA00022741"/>
    </source>
</evidence>
<evidence type="ECO:0000256" key="2">
    <source>
        <dbReference type="ARBA" id="ARBA00022692"/>
    </source>
</evidence>
<feature type="transmembrane region" description="Helical" evidence="7">
    <location>
        <begin position="143"/>
        <end position="162"/>
    </location>
</feature>
<evidence type="ECO:0000256" key="6">
    <source>
        <dbReference type="ARBA" id="ARBA00023136"/>
    </source>
</evidence>
<dbReference type="Gene3D" id="1.20.1560.10">
    <property type="entry name" value="ABC transporter type 1, transmembrane domain"/>
    <property type="match status" value="1"/>
</dbReference>
<dbReference type="Gene3D" id="3.40.50.300">
    <property type="entry name" value="P-loop containing nucleotide triphosphate hydrolases"/>
    <property type="match status" value="1"/>
</dbReference>
<keyword evidence="2 7" id="KW-0812">Transmembrane</keyword>
<dbReference type="PANTHER" id="PTHR43394:SF1">
    <property type="entry name" value="ATP-BINDING CASSETTE SUB-FAMILY B MEMBER 10, MITOCHONDRIAL"/>
    <property type="match status" value="1"/>
</dbReference>
<keyword evidence="6 7" id="KW-0472">Membrane</keyword>
<feature type="domain" description="ABC transmembrane type-1" evidence="9">
    <location>
        <begin position="39"/>
        <end position="313"/>
    </location>
</feature>
<protein>
    <submittedName>
        <fullName evidence="10">ABC transporter ATP-binding protein</fullName>
    </submittedName>
</protein>
<dbReference type="PANTHER" id="PTHR43394">
    <property type="entry name" value="ATP-DEPENDENT PERMEASE MDL1, MITOCHONDRIAL"/>
    <property type="match status" value="1"/>
</dbReference>
<dbReference type="PROSITE" id="PS50929">
    <property type="entry name" value="ABC_TM1F"/>
    <property type="match status" value="1"/>
</dbReference>
<evidence type="ECO:0000313" key="11">
    <source>
        <dbReference type="Proteomes" id="UP000604730"/>
    </source>
</evidence>
<dbReference type="InterPro" id="IPR039421">
    <property type="entry name" value="Type_1_exporter"/>
</dbReference>
<organism evidence="10 11">
    <name type="scientific">Catonella massiliensis</name>
    <dbReference type="NCBI Taxonomy" id="2799636"/>
    <lineage>
        <taxon>Bacteria</taxon>
        <taxon>Bacillati</taxon>
        <taxon>Bacillota</taxon>
        <taxon>Clostridia</taxon>
        <taxon>Lachnospirales</taxon>
        <taxon>Lachnospiraceae</taxon>
        <taxon>Catonella</taxon>
    </lineage>
</organism>
<dbReference type="EMBL" id="JAEPRJ010000001">
    <property type="protein sequence ID" value="MBK5898368.1"/>
    <property type="molecule type" value="Genomic_DNA"/>
</dbReference>
<comment type="subcellular location">
    <subcellularLocation>
        <location evidence="1">Cell membrane</location>
        <topology evidence="1">Multi-pass membrane protein</topology>
    </subcellularLocation>
</comment>
<feature type="transmembrane region" description="Helical" evidence="7">
    <location>
        <begin position="168"/>
        <end position="186"/>
    </location>
</feature>
<proteinExistence type="predicted"/>
<dbReference type="Pfam" id="PF00005">
    <property type="entry name" value="ABC_tran"/>
    <property type="match status" value="1"/>
</dbReference>